<dbReference type="CDD" id="cd13926">
    <property type="entry name" value="N-acetylmuramidase_GH108"/>
    <property type="match status" value="1"/>
</dbReference>
<dbReference type="EMBL" id="JAJAXM010000005">
    <property type="protein sequence ID" value="MCG9025064.1"/>
    <property type="molecule type" value="Genomic_DNA"/>
</dbReference>
<dbReference type="SUPFAM" id="SSF53955">
    <property type="entry name" value="Lysozyme-like"/>
    <property type="match status" value="1"/>
</dbReference>
<evidence type="ECO:0000259" key="1">
    <source>
        <dbReference type="Pfam" id="PF05838"/>
    </source>
</evidence>
<proteinExistence type="predicted"/>
<gene>
    <name evidence="2" type="ORF">LH440_03960</name>
</gene>
<dbReference type="AlphaFoldDB" id="A0ABD4SR39"/>
<protein>
    <recommendedName>
        <fullName evidence="1">TtsA-like Glycoside hydrolase family 108 domain-containing protein</fullName>
    </recommendedName>
</protein>
<dbReference type="Pfam" id="PF05838">
    <property type="entry name" value="Glyco_hydro_108"/>
    <property type="match status" value="1"/>
</dbReference>
<reference evidence="2 3" key="1">
    <citation type="submission" date="2021-10" db="EMBL/GenBank/DDBJ databases">
        <title>Whole-genome sequencing analysis of Laribacter hongkongensis: virulence gene profiles, carbohydrate-active enzyme prediction, and antimicrobial resistance characterization.</title>
        <authorList>
            <person name="Yuan P."/>
            <person name="Zhan Y."/>
            <person name="Chen D."/>
        </authorList>
    </citation>
    <scope>NUCLEOTIDE SEQUENCE [LARGE SCALE GENOMIC DNA]</scope>
    <source>
        <strain evidence="2 3">W67</strain>
    </source>
</reference>
<evidence type="ECO:0000313" key="2">
    <source>
        <dbReference type="EMBL" id="MCG9025064.1"/>
    </source>
</evidence>
<organism evidence="2 3">
    <name type="scientific">Laribacter hongkongensis</name>
    <dbReference type="NCBI Taxonomy" id="168471"/>
    <lineage>
        <taxon>Bacteria</taxon>
        <taxon>Pseudomonadati</taxon>
        <taxon>Pseudomonadota</taxon>
        <taxon>Betaproteobacteria</taxon>
        <taxon>Neisseriales</taxon>
        <taxon>Aquaspirillaceae</taxon>
        <taxon>Laribacter</taxon>
    </lineage>
</organism>
<name>A0ABD4SR39_9NEIS</name>
<feature type="domain" description="TtsA-like Glycoside hydrolase family 108" evidence="1">
    <location>
        <begin position="302"/>
        <end position="376"/>
    </location>
</feature>
<accession>A0ABD4SR39</accession>
<sequence length="716" mass="79213">MKVPVQDGFQVMPAIAPAGQLATPRMENVAARQAESFGRSMQGVGVQMSRMAMHMQEEANQLRLDEAQIRAREALARLTYDPEAGYQSIKGRNALDRPDGKSLWDEYGERFDSELQAIAGGLGNDIQRQRFATTAAHLRAGLTGSIQHHVLSEKRTTQIQTNQSIIDNQVEIALQGYRDASAIQSAIHGQVDDKGEVLQKGIVQAVAELARLNGWDEPTHLQQQRKAVSQVHAGVASRLLDDDPAEANRYLDAHQADMTAGDVDRLNRSIRPALARSEGLKLGEAIFSEGSLLPTSFDDAVSMVLKFEGGYLRDDAGKGETHYGINKTANPDVDIRNLTPAKAAALYKERYWDAIGAEGLPPAIRMIAFDTAVNMGAGAARKLIAESGGDPVRLLNLREARYARLASKEPGRFGEGIQQAWANRIATLRQHLANSENGTFSSLTGMLGRADLIADEDQKRVAKQHIKELYSFEQARKKEEYDSLFLRTQGIAYARPGGWKDIAPSDWGALTPEDRARLQGGVPKESSPDTLLLLETHPELWKSGQIEQYRYQLSEADYRRYFTQGNGPGADETIRKASYDATVFSRGLVNSGLEKLTKSRLSDRERNQKLELTMAFKREIEAQQQAKGRSLSLEEQESLLARLLKPVKVKAIYTALGGLYRQDSSMEKRVYEVQSPGNILIPDKARQLISARARAAGIANLSEQEMLNAYLAMEEE</sequence>
<dbReference type="Proteomes" id="UP001200247">
    <property type="component" value="Unassembled WGS sequence"/>
</dbReference>
<comment type="caution">
    <text evidence="2">The sequence shown here is derived from an EMBL/GenBank/DDBJ whole genome shotgun (WGS) entry which is preliminary data.</text>
</comment>
<dbReference type="RefSeq" id="WP_239893594.1">
    <property type="nucleotide sequence ID" value="NZ_JAJAXM010000005.1"/>
</dbReference>
<evidence type="ECO:0000313" key="3">
    <source>
        <dbReference type="Proteomes" id="UP001200247"/>
    </source>
</evidence>
<dbReference type="Gene3D" id="1.20.141.10">
    <property type="entry name" value="Chitosanase, subunit A, domain 1"/>
    <property type="match status" value="1"/>
</dbReference>
<dbReference type="InterPro" id="IPR023346">
    <property type="entry name" value="Lysozyme-like_dom_sf"/>
</dbReference>
<dbReference type="InterPro" id="IPR008565">
    <property type="entry name" value="TtsA-like_GH18_dom"/>
</dbReference>